<dbReference type="InterPro" id="IPR032723">
    <property type="entry name" value="Deaminase_LmjF365940"/>
</dbReference>
<evidence type="ECO:0000256" key="4">
    <source>
        <dbReference type="ARBA" id="ARBA00022833"/>
    </source>
</evidence>
<keyword evidence="2" id="KW-0479">Metal-binding</keyword>
<accession>A0A291LWA2</accession>
<keyword evidence="4" id="KW-0862">Zinc</keyword>
<evidence type="ECO:0000313" key="7">
    <source>
        <dbReference type="Proteomes" id="UP000219050"/>
    </source>
</evidence>
<dbReference type="AlphaFoldDB" id="A0A291LWA2"/>
<dbReference type="PANTHER" id="PTHR11644:SF2">
    <property type="entry name" value="CYTIDINE DEAMINASE"/>
    <property type="match status" value="1"/>
</dbReference>
<dbReference type="RefSeq" id="WP_097372418.1">
    <property type="nucleotide sequence ID" value="NZ_CP021404.1"/>
</dbReference>
<dbReference type="InterPro" id="IPR016192">
    <property type="entry name" value="APOBEC/CMP_deaminase_Zn-bd"/>
</dbReference>
<dbReference type="PROSITE" id="PS00903">
    <property type="entry name" value="CYT_DCMP_DEAMINASES_1"/>
    <property type="match status" value="1"/>
</dbReference>
<dbReference type="GO" id="GO:0004126">
    <property type="term" value="F:cytidine deaminase activity"/>
    <property type="evidence" value="ECO:0007669"/>
    <property type="project" value="TreeGrafter"/>
</dbReference>
<sequence>MTNEPTHPLTVDPALPRARLDAALADARALVARLGHEGRHHVAATVLTAKGTYTGINLECTLPRGSICAEAVAIGAASAAEPGAPVLFAVAVNRRGEVIPPCGACRELLADFGPASAIAVAEDRDGVLRLASLRALLPETYKAHLRFPA</sequence>
<evidence type="ECO:0000256" key="2">
    <source>
        <dbReference type="ARBA" id="ARBA00022723"/>
    </source>
</evidence>
<dbReference type="Gene3D" id="3.40.140.10">
    <property type="entry name" value="Cytidine Deaminase, domain 2"/>
    <property type="match status" value="1"/>
</dbReference>
<evidence type="ECO:0000313" key="6">
    <source>
        <dbReference type="EMBL" id="ATI40768.1"/>
    </source>
</evidence>
<dbReference type="GO" id="GO:0042802">
    <property type="term" value="F:identical protein binding"/>
    <property type="evidence" value="ECO:0007669"/>
    <property type="project" value="UniProtKB-ARBA"/>
</dbReference>
<proteinExistence type="inferred from homology"/>
<dbReference type="InterPro" id="IPR050202">
    <property type="entry name" value="Cyt/Deoxycyt_deaminase"/>
</dbReference>
<evidence type="ECO:0000259" key="5">
    <source>
        <dbReference type="PROSITE" id="PS51747"/>
    </source>
</evidence>
<dbReference type="InterPro" id="IPR016193">
    <property type="entry name" value="Cytidine_deaminase-like"/>
</dbReference>
<protein>
    <recommendedName>
        <fullName evidence="5">CMP/dCMP-type deaminase domain-containing protein</fullName>
    </recommendedName>
</protein>
<keyword evidence="3" id="KW-0378">Hydrolase</keyword>
<comment type="similarity">
    <text evidence="1">Belongs to the cytidine and deoxycytidylate deaminase family.</text>
</comment>
<dbReference type="Proteomes" id="UP000219050">
    <property type="component" value="Chromosome"/>
</dbReference>
<reference evidence="6 7" key="1">
    <citation type="submission" date="2017-05" db="EMBL/GenBank/DDBJ databases">
        <title>Comparative genomic and metabolic analysis of manganese-oxidizing mechanisms in Celeribater manganoxidans DY25T: its adaption to the environment of polymetallic nodule.</title>
        <authorList>
            <person name="Wang X."/>
        </authorList>
    </citation>
    <scope>NUCLEOTIDE SEQUENCE [LARGE SCALE GENOMIC DNA]</scope>
    <source>
        <strain evidence="6 7">DY25</strain>
    </source>
</reference>
<dbReference type="EMBL" id="CP021404">
    <property type="protein sequence ID" value="ATI40768.1"/>
    <property type="molecule type" value="Genomic_DNA"/>
</dbReference>
<dbReference type="PANTHER" id="PTHR11644">
    <property type="entry name" value="CYTIDINE DEAMINASE"/>
    <property type="match status" value="1"/>
</dbReference>
<feature type="domain" description="CMP/dCMP-type deaminase" evidence="5">
    <location>
        <begin position="18"/>
        <end position="136"/>
    </location>
</feature>
<gene>
    <name evidence="6" type="ORF">CBW24_01255</name>
</gene>
<dbReference type="PROSITE" id="PS51747">
    <property type="entry name" value="CYT_DCMP_DEAMINASES_2"/>
    <property type="match status" value="1"/>
</dbReference>
<evidence type="ECO:0000256" key="3">
    <source>
        <dbReference type="ARBA" id="ARBA00022801"/>
    </source>
</evidence>
<dbReference type="GO" id="GO:0055086">
    <property type="term" value="P:nucleobase-containing small molecule metabolic process"/>
    <property type="evidence" value="ECO:0007669"/>
    <property type="project" value="UniProtKB-ARBA"/>
</dbReference>
<dbReference type="SUPFAM" id="SSF53927">
    <property type="entry name" value="Cytidine deaminase-like"/>
    <property type="match status" value="1"/>
</dbReference>
<dbReference type="OrthoDB" id="9795347at2"/>
<dbReference type="Pfam" id="PF14421">
    <property type="entry name" value="LmjF365940-deam"/>
    <property type="match status" value="1"/>
</dbReference>
<dbReference type="GO" id="GO:0008270">
    <property type="term" value="F:zinc ion binding"/>
    <property type="evidence" value="ECO:0007669"/>
    <property type="project" value="InterPro"/>
</dbReference>
<keyword evidence="7" id="KW-1185">Reference proteome</keyword>
<evidence type="ECO:0000256" key="1">
    <source>
        <dbReference type="ARBA" id="ARBA00006576"/>
    </source>
</evidence>
<organism evidence="6 7">
    <name type="scientific">Pacificitalea manganoxidans</name>
    <dbReference type="NCBI Taxonomy" id="1411902"/>
    <lineage>
        <taxon>Bacteria</taxon>
        <taxon>Pseudomonadati</taxon>
        <taxon>Pseudomonadota</taxon>
        <taxon>Alphaproteobacteria</taxon>
        <taxon>Rhodobacterales</taxon>
        <taxon>Paracoccaceae</taxon>
        <taxon>Pacificitalea</taxon>
    </lineage>
</organism>
<dbReference type="GO" id="GO:0072527">
    <property type="term" value="P:pyrimidine-containing compound metabolic process"/>
    <property type="evidence" value="ECO:0007669"/>
    <property type="project" value="UniProtKB-ARBA"/>
</dbReference>
<dbReference type="GO" id="GO:0005829">
    <property type="term" value="C:cytosol"/>
    <property type="evidence" value="ECO:0007669"/>
    <property type="project" value="TreeGrafter"/>
</dbReference>
<dbReference type="CDD" id="cd01283">
    <property type="entry name" value="cytidine_deaminase"/>
    <property type="match status" value="1"/>
</dbReference>
<dbReference type="InterPro" id="IPR002125">
    <property type="entry name" value="CMP_dCMP_dom"/>
</dbReference>
<name>A0A291LWA2_9RHOB</name>
<dbReference type="KEGG" id="cmag:CBW24_01255"/>